<proteinExistence type="predicted"/>
<evidence type="ECO:0000313" key="2">
    <source>
        <dbReference type="EMBL" id="TWF74103.1"/>
    </source>
</evidence>
<evidence type="ECO:0000256" key="1">
    <source>
        <dbReference type="SAM" id="MobiDB-lite"/>
    </source>
</evidence>
<accession>A0A561SGY8</accession>
<keyword evidence="3" id="KW-1185">Reference proteome</keyword>
<sequence length="316" mass="32001">MSVSRAAGRVTPPQHVGPVAFAASLPQPPRPAPAASGEPVKSLAERVVDAVAEGINPVVLAAAAMTHDPRVRGIGVALGALPHAVDLYREVRDLHAQWKNPPETEEGRAATRSAAGANEATWARAATLLASVVGDVVWGLGAANGGVSAQRGETDAMKAGWYLAAAGIAVSGAATAVDRLVAPGEINDRVVSSVTDTLLYPFLLSAALMQDDRETRALGIASISAIGARQMATAHTPAQVASGALTASGAMLWAAGSLKRVGAVSAGGLGLLTLAAAAKVLPLPRQQSRMPQDLEAGTASPTAPATQGETPRVRSR</sequence>
<gene>
    <name evidence="2" type="ORF">FHX78_12135</name>
</gene>
<name>A0A561SGY8_9ACTN</name>
<comment type="caution">
    <text evidence="2">The sequence shown here is derived from an EMBL/GenBank/DDBJ whole genome shotgun (WGS) entry which is preliminary data.</text>
</comment>
<dbReference type="RefSeq" id="WP_145872411.1">
    <property type="nucleotide sequence ID" value="NZ_BNCE01000035.1"/>
</dbReference>
<feature type="region of interest" description="Disordered" evidence="1">
    <location>
        <begin position="1"/>
        <end position="38"/>
    </location>
</feature>
<evidence type="ECO:0000313" key="3">
    <source>
        <dbReference type="Proteomes" id="UP000316603"/>
    </source>
</evidence>
<feature type="region of interest" description="Disordered" evidence="1">
    <location>
        <begin position="286"/>
        <end position="316"/>
    </location>
</feature>
<dbReference type="AlphaFoldDB" id="A0A561SGY8"/>
<feature type="compositionally biased region" description="Polar residues" evidence="1">
    <location>
        <begin position="299"/>
        <end position="309"/>
    </location>
</feature>
<dbReference type="EMBL" id="VIWV01000002">
    <property type="protein sequence ID" value="TWF74103.1"/>
    <property type="molecule type" value="Genomic_DNA"/>
</dbReference>
<reference evidence="2 3" key="1">
    <citation type="submission" date="2019-06" db="EMBL/GenBank/DDBJ databases">
        <title>Sequencing the genomes of 1000 actinobacteria strains.</title>
        <authorList>
            <person name="Klenk H.-P."/>
        </authorList>
    </citation>
    <scope>NUCLEOTIDE SEQUENCE [LARGE SCALE GENOMIC DNA]</scope>
    <source>
        <strain evidence="2 3">DSM 41695</strain>
    </source>
</reference>
<organism evidence="2 3">
    <name type="scientific">Streptomyces capillispiralis</name>
    <dbReference type="NCBI Taxonomy" id="68182"/>
    <lineage>
        <taxon>Bacteria</taxon>
        <taxon>Bacillati</taxon>
        <taxon>Actinomycetota</taxon>
        <taxon>Actinomycetes</taxon>
        <taxon>Kitasatosporales</taxon>
        <taxon>Streptomycetaceae</taxon>
        <taxon>Streptomyces</taxon>
    </lineage>
</organism>
<protein>
    <submittedName>
        <fullName evidence="2">Uncharacterized protein</fullName>
    </submittedName>
</protein>
<dbReference type="Proteomes" id="UP000316603">
    <property type="component" value="Unassembled WGS sequence"/>
</dbReference>